<evidence type="ECO:0000313" key="6">
    <source>
        <dbReference type="Proteomes" id="UP000799444"/>
    </source>
</evidence>
<dbReference type="Gene3D" id="3.40.50.980">
    <property type="match status" value="2"/>
</dbReference>
<dbReference type="GO" id="GO:0043041">
    <property type="term" value="P:amino acid activation for nonribosomal peptide biosynthetic process"/>
    <property type="evidence" value="ECO:0007669"/>
    <property type="project" value="TreeGrafter"/>
</dbReference>
<gene>
    <name evidence="5" type="ORF">EJ04DRAFT_609119</name>
</gene>
<dbReference type="EMBL" id="ML996185">
    <property type="protein sequence ID" value="KAF2731993.1"/>
    <property type="molecule type" value="Genomic_DNA"/>
</dbReference>
<dbReference type="Proteomes" id="UP000799444">
    <property type="component" value="Unassembled WGS sequence"/>
</dbReference>
<organism evidence="5 6">
    <name type="scientific">Polyplosphaeria fusca</name>
    <dbReference type="NCBI Taxonomy" id="682080"/>
    <lineage>
        <taxon>Eukaryota</taxon>
        <taxon>Fungi</taxon>
        <taxon>Dikarya</taxon>
        <taxon>Ascomycota</taxon>
        <taxon>Pezizomycotina</taxon>
        <taxon>Dothideomycetes</taxon>
        <taxon>Pleosporomycetidae</taxon>
        <taxon>Pleosporales</taxon>
        <taxon>Tetraplosphaeriaceae</taxon>
        <taxon>Polyplosphaeria</taxon>
    </lineage>
</organism>
<dbReference type="FunFam" id="3.40.50.980:FF:000001">
    <property type="entry name" value="Non-ribosomal peptide synthetase"/>
    <property type="match status" value="1"/>
</dbReference>
<dbReference type="Pfam" id="PF00501">
    <property type="entry name" value="AMP-binding"/>
    <property type="match status" value="1"/>
</dbReference>
<name>A0A9P4QVC2_9PLEO</name>
<dbReference type="PROSITE" id="PS00455">
    <property type="entry name" value="AMP_BINDING"/>
    <property type="match status" value="1"/>
</dbReference>
<feature type="non-terminal residue" evidence="5">
    <location>
        <position position="1"/>
    </location>
</feature>
<dbReference type="PANTHER" id="PTHR45527">
    <property type="entry name" value="NONRIBOSOMAL PEPTIDE SYNTHETASE"/>
    <property type="match status" value="1"/>
</dbReference>
<evidence type="ECO:0000256" key="1">
    <source>
        <dbReference type="ARBA" id="ARBA00022450"/>
    </source>
</evidence>
<keyword evidence="3" id="KW-0436">Ligase</keyword>
<dbReference type="GO" id="GO:0044550">
    <property type="term" value="P:secondary metabolite biosynthetic process"/>
    <property type="evidence" value="ECO:0007669"/>
    <property type="project" value="TreeGrafter"/>
</dbReference>
<feature type="domain" description="AMP-dependent synthetase/ligase" evidence="4">
    <location>
        <begin position="88"/>
        <end position="428"/>
    </location>
</feature>
<dbReference type="GO" id="GO:0016874">
    <property type="term" value="F:ligase activity"/>
    <property type="evidence" value="ECO:0007669"/>
    <property type="project" value="UniProtKB-KW"/>
</dbReference>
<dbReference type="PANTHER" id="PTHR45527:SF12">
    <property type="entry name" value="NONRIBOSOMAL PEPTIDE SYNTHETASE IVOA"/>
    <property type="match status" value="1"/>
</dbReference>
<accession>A0A9P4QVC2</accession>
<evidence type="ECO:0000256" key="2">
    <source>
        <dbReference type="ARBA" id="ARBA00022553"/>
    </source>
</evidence>
<keyword evidence="2" id="KW-0597">Phosphoprotein</keyword>
<dbReference type="Gene3D" id="2.30.38.10">
    <property type="entry name" value="Luciferase, Domain 3"/>
    <property type="match status" value="1"/>
</dbReference>
<evidence type="ECO:0000256" key="3">
    <source>
        <dbReference type="ARBA" id="ARBA00022598"/>
    </source>
</evidence>
<dbReference type="SUPFAM" id="SSF56801">
    <property type="entry name" value="Acetyl-CoA synthetase-like"/>
    <property type="match status" value="1"/>
</dbReference>
<dbReference type="GO" id="GO:0005737">
    <property type="term" value="C:cytoplasm"/>
    <property type="evidence" value="ECO:0007669"/>
    <property type="project" value="TreeGrafter"/>
</dbReference>
<keyword evidence="1" id="KW-0596">Phosphopantetheine</keyword>
<evidence type="ECO:0000313" key="5">
    <source>
        <dbReference type="EMBL" id="KAF2731993.1"/>
    </source>
</evidence>
<dbReference type="InterPro" id="IPR020845">
    <property type="entry name" value="AMP-binding_CS"/>
</dbReference>
<evidence type="ECO:0000259" key="4">
    <source>
        <dbReference type="Pfam" id="PF00501"/>
    </source>
</evidence>
<reference evidence="5" key="1">
    <citation type="journal article" date="2020" name="Stud. Mycol.">
        <title>101 Dothideomycetes genomes: a test case for predicting lifestyles and emergence of pathogens.</title>
        <authorList>
            <person name="Haridas S."/>
            <person name="Albert R."/>
            <person name="Binder M."/>
            <person name="Bloem J."/>
            <person name="Labutti K."/>
            <person name="Salamov A."/>
            <person name="Andreopoulos B."/>
            <person name="Baker S."/>
            <person name="Barry K."/>
            <person name="Bills G."/>
            <person name="Bluhm B."/>
            <person name="Cannon C."/>
            <person name="Castanera R."/>
            <person name="Culley D."/>
            <person name="Daum C."/>
            <person name="Ezra D."/>
            <person name="Gonzalez J."/>
            <person name="Henrissat B."/>
            <person name="Kuo A."/>
            <person name="Liang C."/>
            <person name="Lipzen A."/>
            <person name="Lutzoni F."/>
            <person name="Magnuson J."/>
            <person name="Mondo S."/>
            <person name="Nolan M."/>
            <person name="Ohm R."/>
            <person name="Pangilinan J."/>
            <person name="Park H.-J."/>
            <person name="Ramirez L."/>
            <person name="Alfaro M."/>
            <person name="Sun H."/>
            <person name="Tritt A."/>
            <person name="Yoshinaga Y."/>
            <person name="Zwiers L.-H."/>
            <person name="Turgeon B."/>
            <person name="Goodwin S."/>
            <person name="Spatafora J."/>
            <person name="Crous P."/>
            <person name="Grigoriev I."/>
        </authorList>
    </citation>
    <scope>NUCLEOTIDE SEQUENCE</scope>
    <source>
        <strain evidence="5">CBS 125425</strain>
    </source>
</reference>
<protein>
    <submittedName>
        <fullName evidence="5">Acetyl-CoA synthetase-like protein</fullName>
    </submittedName>
</protein>
<sequence length="485" mass="52842">CNLRLLVKHLKSGVSVFLEYRNSFIPTEHAKNVASTMDKILSEILTDPTRSVATINILSERNRLQLERWNSAPLEDVQATIHDKIYATVKQSPDQEAICSWDGSLTYQELARLADRLAAHLSHLGVGPEVIVPLCFDKSKWNVVAMLAVLVAGGAFLPLDPAYPEERIQHLVDATDAKVVLCSRSYMERLGTIADSVVAVDSTAFDAFGDVGIDVPHQSQASSRNAAYIIPTSGTTGKPKLTLLEHGNFCTSAQGHVPGLMLDASTPVRVLQFAAHSFDASLIEILTPLMIGGTVCIPDEQTRVNDVAKVINEMRVNHALLTPTFVRFLQPSMVPTLATIVLMGEPMTQSCLETWSKINLVNGYGPSECAVSSVSNPRMTASSDPKNIGYSTSCRAWVVNPSNQHQLVPVGCVGELLLEGHIAGRCYLHDEEKSAKSFITNVEWANGRPFRGYLTGDLVSQNLDGSLSIVGRKDNQVVCNRVQIL</sequence>
<dbReference type="AlphaFoldDB" id="A0A9P4QVC2"/>
<comment type="caution">
    <text evidence="5">The sequence shown here is derived from an EMBL/GenBank/DDBJ whole genome shotgun (WGS) entry which is preliminary data.</text>
</comment>
<keyword evidence="6" id="KW-1185">Reference proteome</keyword>
<dbReference type="CDD" id="cd05918">
    <property type="entry name" value="A_NRPS_SidN3_like"/>
    <property type="match status" value="1"/>
</dbReference>
<dbReference type="InterPro" id="IPR000873">
    <property type="entry name" value="AMP-dep_synth/lig_dom"/>
</dbReference>
<dbReference type="FunFam" id="3.40.50.12780:FF:000014">
    <property type="entry name" value="Nonribosomal peptide synthetase 1"/>
    <property type="match status" value="1"/>
</dbReference>
<dbReference type="GO" id="GO:0031177">
    <property type="term" value="F:phosphopantetheine binding"/>
    <property type="evidence" value="ECO:0007669"/>
    <property type="project" value="TreeGrafter"/>
</dbReference>
<dbReference type="Gene3D" id="3.30.559.30">
    <property type="entry name" value="Nonribosomal peptide synthetase, condensation domain"/>
    <property type="match status" value="1"/>
</dbReference>
<proteinExistence type="predicted"/>
<dbReference type="OrthoDB" id="416786at2759"/>